<feature type="domain" description="Beta-xylosidase C-terminal Concanavalin A-like" evidence="1">
    <location>
        <begin position="26"/>
        <end position="213"/>
    </location>
</feature>
<dbReference type="Gene3D" id="2.60.120.200">
    <property type="match status" value="1"/>
</dbReference>
<sequence>MTEPYRLDTSYATSFAPGSDLWREEWFVPHAIAPDRVRIAPTGGLLLAGGDSPSSLFDQTLVARRIQDFSFEASTRLDFSPANYNQAAGLVVMYDSRCYATLWVGFDEARGVRVADVLICDNGSFLMPLGDAGRLVLPSEGAVGLRVFATHGTVHFSVDTGEGWRELDCAVAEEMFGDEHVKGPHFTGCMVGIDAVDLTGAGREATFHDFAYRAI</sequence>
<dbReference type="SUPFAM" id="SSF49899">
    <property type="entry name" value="Concanavalin A-like lectins/glucanases"/>
    <property type="match status" value="1"/>
</dbReference>
<dbReference type="AlphaFoldDB" id="A0A5K1J293"/>
<organism evidence="2 3">
    <name type="scientific">Collinsella aerofaciens</name>
    <dbReference type="NCBI Taxonomy" id="74426"/>
    <lineage>
        <taxon>Bacteria</taxon>
        <taxon>Bacillati</taxon>
        <taxon>Actinomycetota</taxon>
        <taxon>Coriobacteriia</taxon>
        <taxon>Coriobacteriales</taxon>
        <taxon>Coriobacteriaceae</taxon>
        <taxon>Collinsella</taxon>
    </lineage>
</organism>
<proteinExistence type="predicted"/>
<dbReference type="Pfam" id="PF17851">
    <property type="entry name" value="GH43_C2"/>
    <property type="match status" value="1"/>
</dbReference>
<dbReference type="EC" id="3.2.1.37" evidence="2"/>
<dbReference type="EMBL" id="CABWIE010000019">
    <property type="protein sequence ID" value="VWL96435.1"/>
    <property type="molecule type" value="Genomic_DNA"/>
</dbReference>
<accession>A0A5K1J293</accession>
<keyword evidence="3" id="KW-1185">Reference proteome</keyword>
<dbReference type="InterPro" id="IPR041542">
    <property type="entry name" value="GH43_C2"/>
</dbReference>
<evidence type="ECO:0000259" key="1">
    <source>
        <dbReference type="Pfam" id="PF17851"/>
    </source>
</evidence>
<keyword evidence="2" id="KW-0326">Glycosidase</keyword>
<keyword evidence="2" id="KW-0378">Hydrolase</keyword>
<name>A0A5K1J293_9ACTN</name>
<reference evidence="2 3" key="1">
    <citation type="submission" date="2019-10" db="EMBL/GenBank/DDBJ databases">
        <authorList>
            <person name="Wolf R A."/>
        </authorList>
    </citation>
    <scope>NUCLEOTIDE SEQUENCE [LARGE SCALE GENOMIC DNA]</scope>
    <source>
        <strain evidence="2">Collinsella_aerofaciens_MC2</strain>
    </source>
</reference>
<dbReference type="Proteomes" id="UP000361836">
    <property type="component" value="Unassembled WGS sequence"/>
</dbReference>
<evidence type="ECO:0000313" key="2">
    <source>
        <dbReference type="EMBL" id="VWL96435.1"/>
    </source>
</evidence>
<evidence type="ECO:0000313" key="3">
    <source>
        <dbReference type="Proteomes" id="UP000361836"/>
    </source>
</evidence>
<protein>
    <submittedName>
        <fullName evidence="2">Beta-xylosidase</fullName>
        <ecNumber evidence="2">3.2.1.37</ecNumber>
    </submittedName>
</protein>
<dbReference type="InterPro" id="IPR013320">
    <property type="entry name" value="ConA-like_dom_sf"/>
</dbReference>
<gene>
    <name evidence="2" type="primary">xynB_2</name>
    <name evidence="2" type="ORF">KCJAJFAP_00410</name>
</gene>
<dbReference type="GO" id="GO:0009044">
    <property type="term" value="F:xylan 1,4-beta-xylosidase activity"/>
    <property type="evidence" value="ECO:0007669"/>
    <property type="project" value="UniProtKB-EC"/>
</dbReference>